<accession>A0ABQ8UV09</accession>
<proteinExistence type="predicted"/>
<dbReference type="EMBL" id="JAPMOS010000008">
    <property type="protein sequence ID" value="KAJ4461209.1"/>
    <property type="molecule type" value="Genomic_DNA"/>
</dbReference>
<sequence>MQACDQELEAALNRQQQIEYLVSSLFQKKGRPLPSFTSHYSDPSDDSPFIQAAQSPFQSTTDTPITIAPSPQFLSSTRQSQPQSQPSEPIQPESDAESETDESRSYSDSLVPVPNTQECSAFDDKSMLVQRIFELEQELSDERRMAQTAQQELIQYYEALLQEKEIELAAASTPARCSEKELILDRQRHRLAERAAGVSNSPCGSSPGGGGHAPSPGSSSRPIRSVYA</sequence>
<organism evidence="2 3">
    <name type="scientific">Paratrimastix pyriformis</name>
    <dbReference type="NCBI Taxonomy" id="342808"/>
    <lineage>
        <taxon>Eukaryota</taxon>
        <taxon>Metamonada</taxon>
        <taxon>Preaxostyla</taxon>
        <taxon>Paratrimastigidae</taxon>
        <taxon>Paratrimastix</taxon>
    </lineage>
</organism>
<gene>
    <name evidence="2" type="ORF">PAPYR_2230</name>
</gene>
<feature type="region of interest" description="Disordered" evidence="1">
    <location>
        <begin position="30"/>
        <end position="117"/>
    </location>
</feature>
<reference evidence="2" key="1">
    <citation type="journal article" date="2022" name="bioRxiv">
        <title>Genomics of Preaxostyla Flagellates Illuminates Evolutionary Transitions and the Path Towards Mitochondrial Loss.</title>
        <authorList>
            <person name="Novak L.V.F."/>
            <person name="Treitli S.C."/>
            <person name="Pyrih J."/>
            <person name="Halakuc P."/>
            <person name="Pipaliya S.V."/>
            <person name="Vacek V."/>
            <person name="Brzon O."/>
            <person name="Soukal P."/>
            <person name="Eme L."/>
            <person name="Dacks J.B."/>
            <person name="Karnkowska A."/>
            <person name="Elias M."/>
            <person name="Hampl V."/>
        </authorList>
    </citation>
    <scope>NUCLEOTIDE SEQUENCE</scope>
    <source>
        <strain evidence="2">RCP-MX</strain>
    </source>
</reference>
<evidence type="ECO:0000313" key="2">
    <source>
        <dbReference type="EMBL" id="KAJ4461209.1"/>
    </source>
</evidence>
<dbReference type="Proteomes" id="UP001141327">
    <property type="component" value="Unassembled WGS sequence"/>
</dbReference>
<name>A0ABQ8UV09_9EUKA</name>
<protein>
    <submittedName>
        <fullName evidence="2">Uncharacterized protein</fullName>
    </submittedName>
</protein>
<feature type="region of interest" description="Disordered" evidence="1">
    <location>
        <begin position="193"/>
        <end position="228"/>
    </location>
</feature>
<evidence type="ECO:0000313" key="3">
    <source>
        <dbReference type="Proteomes" id="UP001141327"/>
    </source>
</evidence>
<keyword evidence="3" id="KW-1185">Reference proteome</keyword>
<feature type="compositionally biased region" description="Low complexity" evidence="1">
    <location>
        <begin position="79"/>
        <end position="93"/>
    </location>
</feature>
<evidence type="ECO:0000256" key="1">
    <source>
        <dbReference type="SAM" id="MobiDB-lite"/>
    </source>
</evidence>
<comment type="caution">
    <text evidence="2">The sequence shown here is derived from an EMBL/GenBank/DDBJ whole genome shotgun (WGS) entry which is preliminary data.</text>
</comment>
<feature type="compositionally biased region" description="Low complexity" evidence="1">
    <location>
        <begin position="213"/>
        <end position="228"/>
    </location>
</feature>
<feature type="compositionally biased region" description="Polar residues" evidence="1">
    <location>
        <begin position="52"/>
        <end position="64"/>
    </location>
</feature>